<evidence type="ECO:0000313" key="2">
    <source>
        <dbReference type="Proteomes" id="UP000091857"/>
    </source>
</evidence>
<sequence length="739" mass="82550">MGLTQTIFFLHGLMIQLAIVVNGSVSCATQLQQLKELKTLNLSYNYFDCSIDDQGCERLSKLKKLEVLDLTWNRFNNIFLPSLGALISLKTLIFGYNIMESSFPIQVLNLRGNQFSGPLPECIGNLTNLQFLDLSFNQLSGNIQSIVSELTSLKYLLLSGNEFEGSFSFSALANHSKLELFILSPGSSRLELETENPTWFPAFQLKNIQLSNCNLNVRTRAIPSFLRYQHDIRFIDLSHNTLVGTFPTWILQNNSKLVVMNLRNNSFTGTFQLPNFKHDLVQLDISSNNLTGMLPKEFGLVRPRLEYINMSRNNFGGNVPSSISETPTLSTLDLFHNNFSGELPGSLFANCTMFCALILSNNNFQGNVLPQDMDLRSMRVLDMKNNNFSAMVGADLLNSRSLSSLNFFDISNNKVSGPIPRLLCNLTDLVFLDLSKNRLYGSRPSCFNSSYLHFLFLQKNNLSGPIPHELLRSPNLVALDLRDNNFSGNIPSWIGQFSELQVLSLGGNALHGRIPNQLCELRNANIMDLSRNLLFGSVPACFSNISFGNDISFEMIEVVDIPNFMIIYLNNPDQIALNLHLPWVDWDYSELVEVEFATKYRYNSYKGDIINSMAGIDLSCNELSGSIPQEIGDLHEIRSLNLSHNHITGSIPVGFSNLRSLESLDLGNNNLSGEIPNELVALTFLGTFNVSYNNLSGRVPNGAQFATFDENNYRGNPGLCGEPIHKTCGFIGALTSYII</sequence>
<name>A0ACB7GUK6_MANES</name>
<dbReference type="Proteomes" id="UP000091857">
    <property type="component" value="Chromosome 11"/>
</dbReference>
<organism evidence="1 2">
    <name type="scientific">Manihot esculenta</name>
    <name type="common">Cassava</name>
    <name type="synonym">Jatropha manihot</name>
    <dbReference type="NCBI Taxonomy" id="3983"/>
    <lineage>
        <taxon>Eukaryota</taxon>
        <taxon>Viridiplantae</taxon>
        <taxon>Streptophyta</taxon>
        <taxon>Embryophyta</taxon>
        <taxon>Tracheophyta</taxon>
        <taxon>Spermatophyta</taxon>
        <taxon>Magnoliopsida</taxon>
        <taxon>eudicotyledons</taxon>
        <taxon>Gunneridae</taxon>
        <taxon>Pentapetalae</taxon>
        <taxon>rosids</taxon>
        <taxon>fabids</taxon>
        <taxon>Malpighiales</taxon>
        <taxon>Euphorbiaceae</taxon>
        <taxon>Crotonoideae</taxon>
        <taxon>Manihoteae</taxon>
        <taxon>Manihot</taxon>
    </lineage>
</organism>
<protein>
    <submittedName>
        <fullName evidence="1">Uncharacterized protein</fullName>
    </submittedName>
</protein>
<comment type="caution">
    <text evidence="1">The sequence shown here is derived from an EMBL/GenBank/DDBJ whole genome shotgun (WGS) entry which is preliminary data.</text>
</comment>
<accession>A0ACB7GUK6</accession>
<gene>
    <name evidence="1" type="ORF">MANES_11G059336v8</name>
</gene>
<evidence type="ECO:0000313" key="1">
    <source>
        <dbReference type="EMBL" id="KAG8643666.1"/>
    </source>
</evidence>
<dbReference type="EMBL" id="CM004397">
    <property type="protein sequence ID" value="KAG8643666.1"/>
    <property type="molecule type" value="Genomic_DNA"/>
</dbReference>
<reference evidence="2" key="1">
    <citation type="journal article" date="2016" name="Nat. Biotechnol.">
        <title>Sequencing wild and cultivated cassava and related species reveals extensive interspecific hybridization and genetic diversity.</title>
        <authorList>
            <person name="Bredeson J.V."/>
            <person name="Lyons J.B."/>
            <person name="Prochnik S.E."/>
            <person name="Wu G.A."/>
            <person name="Ha C.M."/>
            <person name="Edsinger-Gonzales E."/>
            <person name="Grimwood J."/>
            <person name="Schmutz J."/>
            <person name="Rabbi I.Y."/>
            <person name="Egesi C."/>
            <person name="Nauluvula P."/>
            <person name="Lebot V."/>
            <person name="Ndunguru J."/>
            <person name="Mkamilo G."/>
            <person name="Bart R.S."/>
            <person name="Setter T.L."/>
            <person name="Gleadow R.M."/>
            <person name="Kulakow P."/>
            <person name="Ferguson M.E."/>
            <person name="Rounsley S."/>
            <person name="Rokhsar D.S."/>
        </authorList>
    </citation>
    <scope>NUCLEOTIDE SEQUENCE [LARGE SCALE GENOMIC DNA]</scope>
    <source>
        <strain evidence="2">cv. AM560-2</strain>
    </source>
</reference>
<proteinExistence type="predicted"/>
<keyword evidence="2" id="KW-1185">Reference proteome</keyword>